<protein>
    <recommendedName>
        <fullName evidence="2">TIR domain-containing protein</fullName>
    </recommendedName>
</protein>
<organism evidence="3 5">
    <name type="scientific">Rotaria sordida</name>
    <dbReference type="NCBI Taxonomy" id="392033"/>
    <lineage>
        <taxon>Eukaryota</taxon>
        <taxon>Metazoa</taxon>
        <taxon>Spiralia</taxon>
        <taxon>Gnathifera</taxon>
        <taxon>Rotifera</taxon>
        <taxon>Eurotatoria</taxon>
        <taxon>Bdelloidea</taxon>
        <taxon>Philodinida</taxon>
        <taxon>Philodinidae</taxon>
        <taxon>Rotaria</taxon>
    </lineage>
</organism>
<feature type="non-terminal residue" evidence="3">
    <location>
        <position position="250"/>
    </location>
</feature>
<feature type="compositionally biased region" description="Low complexity" evidence="1">
    <location>
        <begin position="158"/>
        <end position="170"/>
    </location>
</feature>
<feature type="compositionally biased region" description="Acidic residues" evidence="1">
    <location>
        <begin position="171"/>
        <end position="183"/>
    </location>
</feature>
<proteinExistence type="predicted"/>
<reference evidence="3" key="1">
    <citation type="submission" date="2021-02" db="EMBL/GenBank/DDBJ databases">
        <authorList>
            <person name="Nowell W R."/>
        </authorList>
    </citation>
    <scope>NUCLEOTIDE SEQUENCE</scope>
</reference>
<name>A0A815U5K6_9BILA</name>
<accession>A0A815U5K6</accession>
<dbReference type="Proteomes" id="UP000663854">
    <property type="component" value="Unassembled WGS sequence"/>
</dbReference>
<dbReference type="EMBL" id="CAJNOH010010540">
    <property type="protein sequence ID" value="CAF1514111.1"/>
    <property type="molecule type" value="Genomic_DNA"/>
</dbReference>
<dbReference type="InterPro" id="IPR035897">
    <property type="entry name" value="Toll_tir_struct_dom_sf"/>
</dbReference>
<dbReference type="InterPro" id="IPR000157">
    <property type="entry name" value="TIR_dom"/>
</dbReference>
<dbReference type="AlphaFoldDB" id="A0A815U5K6"/>
<dbReference type="Pfam" id="PF13676">
    <property type="entry name" value="TIR_2"/>
    <property type="match status" value="1"/>
</dbReference>
<feature type="domain" description="TIR" evidence="2">
    <location>
        <begin position="3"/>
        <end position="80"/>
    </location>
</feature>
<gene>
    <name evidence="4" type="ORF">JXQ802_LOCUS55837</name>
    <name evidence="3" type="ORF">PYM288_LOCUS39293</name>
</gene>
<evidence type="ECO:0000313" key="6">
    <source>
        <dbReference type="Proteomes" id="UP000663870"/>
    </source>
</evidence>
<dbReference type="EMBL" id="CAJNOL010012368">
    <property type="protein sequence ID" value="CAF1659566.1"/>
    <property type="molecule type" value="Genomic_DNA"/>
</dbReference>
<evidence type="ECO:0000259" key="2">
    <source>
        <dbReference type="Pfam" id="PF13676"/>
    </source>
</evidence>
<evidence type="ECO:0000256" key="1">
    <source>
        <dbReference type="SAM" id="MobiDB-lite"/>
    </source>
</evidence>
<dbReference type="PANTHER" id="PTHR47508">
    <property type="entry name" value="SAM DOMAIN-CONTAINING PROTEIN-RELATED"/>
    <property type="match status" value="1"/>
</dbReference>
<comment type="caution">
    <text evidence="3">The sequence shown here is derived from an EMBL/GenBank/DDBJ whole genome shotgun (WGS) entry which is preliminary data.</text>
</comment>
<dbReference type="GO" id="GO:0007165">
    <property type="term" value="P:signal transduction"/>
    <property type="evidence" value="ECO:0007669"/>
    <property type="project" value="InterPro"/>
</dbReference>
<feature type="region of interest" description="Disordered" evidence="1">
    <location>
        <begin position="144"/>
        <end position="187"/>
    </location>
</feature>
<feature type="compositionally biased region" description="Basic residues" evidence="1">
    <location>
        <begin position="144"/>
        <end position="153"/>
    </location>
</feature>
<evidence type="ECO:0000313" key="5">
    <source>
        <dbReference type="Proteomes" id="UP000663854"/>
    </source>
</evidence>
<dbReference type="SUPFAM" id="SSF52200">
    <property type="entry name" value="Toll/Interleukin receptor TIR domain"/>
    <property type="match status" value="1"/>
</dbReference>
<dbReference type="Proteomes" id="UP000663870">
    <property type="component" value="Unassembled WGS sequence"/>
</dbReference>
<dbReference type="Gene3D" id="3.40.50.10140">
    <property type="entry name" value="Toll/interleukin-1 receptor homology (TIR) domain"/>
    <property type="match status" value="1"/>
</dbReference>
<sequence>QIGGGELLYEKIDHGIRNAKVLICCLTPMYLVSNMCQRELILADMLKKPIVPVMFESTPWPPIGAASLILSQLTYVDLKGAGGHGGSGKAIDLQARYNEIASVVARHTTSSSPSTFHRLVHSSSLDQRGTNHPSSTCAVLTTARHAKQARNNRRQNVDSLNSHESSNSSMSEDDYDYDDNDIDGSDHHVRPIEPVLTVANVGPTVGTSLNQPFQIRSSVHLEHRLGPITNYHQQPNVDNSIASCSICSIL</sequence>
<keyword evidence="6" id="KW-1185">Reference proteome</keyword>
<evidence type="ECO:0000313" key="3">
    <source>
        <dbReference type="EMBL" id="CAF1514111.1"/>
    </source>
</evidence>
<evidence type="ECO:0000313" key="4">
    <source>
        <dbReference type="EMBL" id="CAF1659566.1"/>
    </source>
</evidence>
<dbReference type="PANTHER" id="PTHR47508:SF1">
    <property type="entry name" value="NON-SPECIFIC SERINE_THREONINE PROTEIN KINASE"/>
    <property type="match status" value="1"/>
</dbReference>